<dbReference type="EMBL" id="JADOXO010000052">
    <property type="protein sequence ID" value="KAF9816807.1"/>
    <property type="molecule type" value="Genomic_DNA"/>
</dbReference>
<reference evidence="2" key="2">
    <citation type="journal article" name="Front. Microbiol.">
        <title>Degradative Capacity of Two Strains of Rhodonia placenta: From Phenotype to Genotype.</title>
        <authorList>
            <person name="Kolle M."/>
            <person name="Horta M.A.C."/>
            <person name="Nowrousian M."/>
            <person name="Ohm R.A."/>
            <person name="Benz J.P."/>
            <person name="Pilgard A."/>
        </authorList>
    </citation>
    <scope>NUCLEOTIDE SEQUENCE</scope>
    <source>
        <strain evidence="2">FPRL280</strain>
    </source>
</reference>
<dbReference type="PRINTS" id="PR00380">
    <property type="entry name" value="KINESINHEAVY"/>
</dbReference>
<dbReference type="AlphaFoldDB" id="A0A8H7U333"/>
<gene>
    <name evidence="2" type="ORF">IEO21_03887</name>
</gene>
<dbReference type="InterPro" id="IPR027640">
    <property type="entry name" value="Kinesin-like_fam"/>
</dbReference>
<dbReference type="PANTHER" id="PTHR24115">
    <property type="entry name" value="KINESIN-RELATED"/>
    <property type="match status" value="1"/>
</dbReference>
<dbReference type="GO" id="GO:0007018">
    <property type="term" value="P:microtubule-based movement"/>
    <property type="evidence" value="ECO:0007669"/>
    <property type="project" value="InterPro"/>
</dbReference>
<dbReference type="GO" id="GO:0003777">
    <property type="term" value="F:microtubule motor activity"/>
    <property type="evidence" value="ECO:0007669"/>
    <property type="project" value="InterPro"/>
</dbReference>
<dbReference type="InterPro" id="IPR036961">
    <property type="entry name" value="Kinesin_motor_dom_sf"/>
</dbReference>
<dbReference type="GO" id="GO:0008017">
    <property type="term" value="F:microtubule binding"/>
    <property type="evidence" value="ECO:0007669"/>
    <property type="project" value="InterPro"/>
</dbReference>
<sequence length="644" mass="70877">MASSSSLTITHLPRLRDELAQWRAEQPTDSGFKSSLEDISNKLTNLNSLTVAPNKDIFVAFRTRPPVDEEANEKFALPQSAEESNSGNATVQGSAFCYGSTATSAEPGKMVAHVPGMKVLSCDSQQWSGPTLTHREFVSDLAFGPVVENEEIYQRTVVANKQARGKTYTMEAIEHRVARDLFLVARAMGRHLLNAGQNSSVGSSMDMTDDDVFEFSATFLELLGKHAVDLLEPADGLPTDAQGNVIRKDIPVQENKVHGQACVVAQYRTDVLLKAGDVRPSLISTQFKSSDELEKLIVTAVSHSYELAGRRTSATARNARSSRSHAVVTIRIKNKLLPYADEGELILVDVRAKAKMANEDGFVHIPWRMNKLTMLLKPIFDPESRRTSRTLVIAHVSPHIQDATHSVNTLAYAAPFRIAPPRPRGPAPYDAADPRTWDTAHTRAWLTDEFTQRTRTRTVANYKVRAKTAARRGQTLPPPGLGPAAKPAVDIARLCPEGMTATHFARMYTLEFVQRCLEAASDSPEATPDILRNAAEDVMGTLTYLLLTAKTRTRNSIMKSRKKLALDSTYGKELKIPMHHALNVYSDAEIAEAAQSLGSSWDETLQAATVEAEQQHVGVNKTQAEVIIQMMDRWKAGNANGERV</sequence>
<dbReference type="Pfam" id="PF00225">
    <property type="entry name" value="Kinesin"/>
    <property type="match status" value="1"/>
</dbReference>
<dbReference type="InterPro" id="IPR001752">
    <property type="entry name" value="Kinesin_motor_dom"/>
</dbReference>
<dbReference type="SUPFAM" id="SSF52540">
    <property type="entry name" value="P-loop containing nucleoside triphosphate hydrolases"/>
    <property type="match status" value="1"/>
</dbReference>
<dbReference type="GO" id="GO:0016887">
    <property type="term" value="F:ATP hydrolysis activity"/>
    <property type="evidence" value="ECO:0007669"/>
    <property type="project" value="TreeGrafter"/>
</dbReference>
<reference evidence="2" key="1">
    <citation type="submission" date="2020-11" db="EMBL/GenBank/DDBJ databases">
        <authorList>
            <person name="Koelle M."/>
            <person name="Horta M.A.C."/>
            <person name="Nowrousian M."/>
            <person name="Ohm R.A."/>
            <person name="Benz P."/>
            <person name="Pilgard A."/>
        </authorList>
    </citation>
    <scope>NUCLEOTIDE SEQUENCE</scope>
    <source>
        <strain evidence="2">FPRL280</strain>
    </source>
</reference>
<evidence type="ECO:0000313" key="3">
    <source>
        <dbReference type="Proteomes" id="UP000639403"/>
    </source>
</evidence>
<accession>A0A8H7U333</accession>
<dbReference type="InterPro" id="IPR027417">
    <property type="entry name" value="P-loop_NTPase"/>
</dbReference>
<feature type="domain" description="Kinesin motor" evidence="1">
    <location>
        <begin position="54"/>
        <end position="424"/>
    </location>
</feature>
<evidence type="ECO:0000313" key="2">
    <source>
        <dbReference type="EMBL" id="KAF9816807.1"/>
    </source>
</evidence>
<dbReference type="Gene3D" id="1.20.58.980">
    <property type="match status" value="1"/>
</dbReference>
<comment type="caution">
    <text evidence="2">The sequence shown here is derived from an EMBL/GenBank/DDBJ whole genome shotgun (WGS) entry which is preliminary data.</text>
</comment>
<dbReference type="GO" id="GO:0005524">
    <property type="term" value="F:ATP binding"/>
    <property type="evidence" value="ECO:0007669"/>
    <property type="project" value="InterPro"/>
</dbReference>
<dbReference type="Proteomes" id="UP000639403">
    <property type="component" value="Unassembled WGS sequence"/>
</dbReference>
<organism evidence="2 3">
    <name type="scientific">Rhodonia placenta</name>
    <dbReference type="NCBI Taxonomy" id="104341"/>
    <lineage>
        <taxon>Eukaryota</taxon>
        <taxon>Fungi</taxon>
        <taxon>Dikarya</taxon>
        <taxon>Basidiomycota</taxon>
        <taxon>Agaricomycotina</taxon>
        <taxon>Agaricomycetes</taxon>
        <taxon>Polyporales</taxon>
        <taxon>Adustoporiaceae</taxon>
        <taxon>Rhodonia</taxon>
    </lineage>
</organism>
<protein>
    <recommendedName>
        <fullName evidence="1">Kinesin motor domain-containing protein</fullName>
    </recommendedName>
</protein>
<proteinExistence type="predicted"/>
<dbReference type="Gene3D" id="3.40.850.10">
    <property type="entry name" value="Kinesin motor domain"/>
    <property type="match status" value="1"/>
</dbReference>
<name>A0A8H7U333_9APHY</name>
<dbReference type="GO" id="GO:0005874">
    <property type="term" value="C:microtubule"/>
    <property type="evidence" value="ECO:0007669"/>
    <property type="project" value="TreeGrafter"/>
</dbReference>
<dbReference type="SMART" id="SM00129">
    <property type="entry name" value="KISc"/>
    <property type="match status" value="1"/>
</dbReference>
<dbReference type="GO" id="GO:0005871">
    <property type="term" value="C:kinesin complex"/>
    <property type="evidence" value="ECO:0007669"/>
    <property type="project" value="TreeGrafter"/>
</dbReference>
<evidence type="ECO:0000259" key="1">
    <source>
        <dbReference type="SMART" id="SM00129"/>
    </source>
</evidence>